<dbReference type="GO" id="GO:0019284">
    <property type="term" value="P:L-methionine salvage from S-adenosylmethionine"/>
    <property type="evidence" value="ECO:0007669"/>
    <property type="project" value="TreeGrafter"/>
</dbReference>
<dbReference type="UniPathway" id="UPA00904">
    <property type="reaction ID" value="UER00871"/>
</dbReference>
<name>A0A1H3RTT9_9BACI</name>
<dbReference type="GO" id="GO:0019509">
    <property type="term" value="P:L-methionine salvage from methylthioadenosine"/>
    <property type="evidence" value="ECO:0007669"/>
    <property type="project" value="UniProtKB-UniPathway"/>
</dbReference>
<comment type="pathway">
    <text evidence="1">Amino-acid biosynthesis; L-methionine biosynthesis via salvage pathway; S-methyl-5-thio-alpha-D-ribose 1-phosphate from S-methyl-5'-thioadenosine (hydrolase route): step 1/2.</text>
</comment>
<dbReference type="PANTHER" id="PTHR46832:SF1">
    <property type="entry name" value="5'-METHYLTHIOADENOSINE_S-ADENOSYLHOMOCYSTEINE NUCLEOSIDASE"/>
    <property type="match status" value="1"/>
</dbReference>
<dbReference type="Gene3D" id="3.40.50.1580">
    <property type="entry name" value="Nucleoside phosphorylase domain"/>
    <property type="match status" value="1"/>
</dbReference>
<dbReference type="CDD" id="cd09008">
    <property type="entry name" value="MTAN"/>
    <property type="match status" value="1"/>
</dbReference>
<dbReference type="InterPro" id="IPR000845">
    <property type="entry name" value="Nucleoside_phosphorylase_d"/>
</dbReference>
<evidence type="ECO:0000256" key="2">
    <source>
        <dbReference type="ARBA" id="ARBA00011974"/>
    </source>
</evidence>
<keyword evidence="8" id="KW-1185">Reference proteome</keyword>
<evidence type="ECO:0000313" key="8">
    <source>
        <dbReference type="Proteomes" id="UP000198935"/>
    </source>
</evidence>
<dbReference type="GO" id="GO:0005829">
    <property type="term" value="C:cytosol"/>
    <property type="evidence" value="ECO:0007669"/>
    <property type="project" value="TreeGrafter"/>
</dbReference>
<dbReference type="Proteomes" id="UP000198935">
    <property type="component" value="Unassembled WGS sequence"/>
</dbReference>
<dbReference type="GO" id="GO:0008930">
    <property type="term" value="F:methylthioadenosine nucleosidase activity"/>
    <property type="evidence" value="ECO:0007669"/>
    <property type="project" value="InterPro"/>
</dbReference>
<dbReference type="SUPFAM" id="SSF53167">
    <property type="entry name" value="Purine and uridine phosphorylases"/>
    <property type="match status" value="1"/>
</dbReference>
<dbReference type="STRING" id="1503961.SAMN05421736_10928"/>
<dbReference type="GO" id="GO:0009164">
    <property type="term" value="P:nucleoside catabolic process"/>
    <property type="evidence" value="ECO:0007669"/>
    <property type="project" value="InterPro"/>
</dbReference>
<protein>
    <recommendedName>
        <fullName evidence="2">adenosylhomocysteine nucleosidase</fullName>
        <ecNumber evidence="2">3.2.2.9</ecNumber>
    </recommendedName>
</protein>
<dbReference type="AlphaFoldDB" id="A0A1H3RTT9"/>
<proteinExistence type="predicted"/>
<feature type="domain" description="Nucleoside phosphorylase" evidence="6">
    <location>
        <begin position="2"/>
        <end position="230"/>
    </location>
</feature>
<dbReference type="PANTHER" id="PTHR46832">
    <property type="entry name" value="5'-METHYLTHIOADENOSINE/S-ADENOSYLHOMOCYSTEINE NUCLEOSIDASE"/>
    <property type="match status" value="1"/>
</dbReference>
<evidence type="ECO:0000256" key="3">
    <source>
        <dbReference type="ARBA" id="ARBA00022605"/>
    </source>
</evidence>
<evidence type="ECO:0000313" key="7">
    <source>
        <dbReference type="EMBL" id="SDZ28671.1"/>
    </source>
</evidence>
<sequence length="233" mass="25047">MKYGIIGAMKEEISFFLESVEELTEVNKGLLSFYTGTWHGQEVVISKCGVGKVNAAMTAQILIDCFAAEAIIFTGVAGGADEQLNVEDVIVSTSCQQHDLDASPLGFARGTIPMYDGPSDFPADERLIRAAYAAASTVVGQPLKVRKGKIVSGDQFIADKKMVGELRQLFQASCIEMEGAAVAQVAHFNEVPYVVIRSISDKANGEAPESFEAFVVSAARASSKIVEEIMRQL</sequence>
<organism evidence="7 8">
    <name type="scientific">Evansella caseinilytica</name>
    <dbReference type="NCBI Taxonomy" id="1503961"/>
    <lineage>
        <taxon>Bacteria</taxon>
        <taxon>Bacillati</taxon>
        <taxon>Bacillota</taxon>
        <taxon>Bacilli</taxon>
        <taxon>Bacillales</taxon>
        <taxon>Bacillaceae</taxon>
        <taxon>Evansella</taxon>
    </lineage>
</organism>
<dbReference type="Pfam" id="PF01048">
    <property type="entry name" value="PNP_UDP_1"/>
    <property type="match status" value="1"/>
</dbReference>
<evidence type="ECO:0000259" key="6">
    <source>
        <dbReference type="Pfam" id="PF01048"/>
    </source>
</evidence>
<keyword evidence="4" id="KW-0378">Hydrolase</keyword>
<keyword evidence="5" id="KW-0486">Methionine biosynthesis</keyword>
<dbReference type="EC" id="3.2.2.9" evidence="2"/>
<evidence type="ECO:0000256" key="4">
    <source>
        <dbReference type="ARBA" id="ARBA00022801"/>
    </source>
</evidence>
<dbReference type="InterPro" id="IPR035994">
    <property type="entry name" value="Nucleoside_phosphorylase_sf"/>
</dbReference>
<dbReference type="OrthoDB" id="9792278at2"/>
<dbReference type="GO" id="GO:0008782">
    <property type="term" value="F:adenosylhomocysteine nucleosidase activity"/>
    <property type="evidence" value="ECO:0007669"/>
    <property type="project" value="UniProtKB-EC"/>
</dbReference>
<dbReference type="EMBL" id="FNPI01000009">
    <property type="protein sequence ID" value="SDZ28671.1"/>
    <property type="molecule type" value="Genomic_DNA"/>
</dbReference>
<dbReference type="InterPro" id="IPR010049">
    <property type="entry name" value="MTA_SAH_Nsdase"/>
</dbReference>
<evidence type="ECO:0000256" key="1">
    <source>
        <dbReference type="ARBA" id="ARBA00004945"/>
    </source>
</evidence>
<accession>A0A1H3RTT9</accession>
<keyword evidence="3" id="KW-0028">Amino-acid biosynthesis</keyword>
<evidence type="ECO:0000256" key="5">
    <source>
        <dbReference type="ARBA" id="ARBA00023167"/>
    </source>
</evidence>
<reference evidence="8" key="1">
    <citation type="submission" date="2016-10" db="EMBL/GenBank/DDBJ databases">
        <authorList>
            <person name="Varghese N."/>
            <person name="Submissions S."/>
        </authorList>
    </citation>
    <scope>NUCLEOTIDE SEQUENCE [LARGE SCALE GENOMIC DNA]</scope>
    <source>
        <strain evidence="8">SP</strain>
    </source>
</reference>
<dbReference type="NCBIfam" id="TIGR01704">
    <property type="entry name" value="MTA_SAH-Nsdase"/>
    <property type="match status" value="1"/>
</dbReference>
<gene>
    <name evidence="7" type="ORF">SAMN05421736_10928</name>
</gene>
<dbReference type="NCBIfam" id="NF004079">
    <property type="entry name" value="PRK05584.1"/>
    <property type="match status" value="1"/>
</dbReference>